<dbReference type="SUPFAM" id="SSF46689">
    <property type="entry name" value="Homeodomain-like"/>
    <property type="match status" value="1"/>
</dbReference>
<evidence type="ECO:0000259" key="4">
    <source>
        <dbReference type="PROSITE" id="PS01124"/>
    </source>
</evidence>
<dbReference type="GO" id="GO:0043565">
    <property type="term" value="F:sequence-specific DNA binding"/>
    <property type="evidence" value="ECO:0007669"/>
    <property type="project" value="InterPro"/>
</dbReference>
<protein>
    <submittedName>
        <fullName evidence="5">AraC-type DNA-binding protein</fullName>
    </submittedName>
</protein>
<dbReference type="InterPro" id="IPR035418">
    <property type="entry name" value="AraC-bd_2"/>
</dbReference>
<dbReference type="InterPro" id="IPR009057">
    <property type="entry name" value="Homeodomain-like_sf"/>
</dbReference>
<dbReference type="Pfam" id="PF12833">
    <property type="entry name" value="HTH_18"/>
    <property type="match status" value="1"/>
</dbReference>
<dbReference type="InterPro" id="IPR020449">
    <property type="entry name" value="Tscrpt_reg_AraC-type_HTH"/>
</dbReference>
<evidence type="ECO:0000256" key="1">
    <source>
        <dbReference type="ARBA" id="ARBA00023015"/>
    </source>
</evidence>
<dbReference type="PANTHER" id="PTHR46796:SF6">
    <property type="entry name" value="ARAC SUBFAMILY"/>
    <property type="match status" value="1"/>
</dbReference>
<organism evidence="5 6">
    <name type="scientific">Actinacidiphila glaucinigra</name>
    <dbReference type="NCBI Taxonomy" id="235986"/>
    <lineage>
        <taxon>Bacteria</taxon>
        <taxon>Bacillati</taxon>
        <taxon>Actinomycetota</taxon>
        <taxon>Actinomycetes</taxon>
        <taxon>Kitasatosporales</taxon>
        <taxon>Streptomycetaceae</taxon>
        <taxon>Actinacidiphila</taxon>
    </lineage>
</organism>
<dbReference type="InterPro" id="IPR018060">
    <property type="entry name" value="HTH_AraC"/>
</dbReference>
<dbReference type="Proteomes" id="UP000198280">
    <property type="component" value="Unassembled WGS sequence"/>
</dbReference>
<evidence type="ECO:0000313" key="6">
    <source>
        <dbReference type="Proteomes" id="UP000198280"/>
    </source>
</evidence>
<keyword evidence="2 5" id="KW-0238">DNA-binding</keyword>
<proteinExistence type="predicted"/>
<dbReference type="Pfam" id="PF14525">
    <property type="entry name" value="AraC_binding_2"/>
    <property type="match status" value="1"/>
</dbReference>
<keyword evidence="1" id="KW-0805">Transcription regulation</keyword>
<dbReference type="PRINTS" id="PR00032">
    <property type="entry name" value="HTHARAC"/>
</dbReference>
<feature type="domain" description="HTH araC/xylS-type" evidence="4">
    <location>
        <begin position="220"/>
        <end position="321"/>
    </location>
</feature>
<accession>A0A239NHZ5</accession>
<dbReference type="EMBL" id="FZOF01000036">
    <property type="protein sequence ID" value="SNT54073.1"/>
    <property type="molecule type" value="Genomic_DNA"/>
</dbReference>
<dbReference type="PROSITE" id="PS01124">
    <property type="entry name" value="HTH_ARAC_FAMILY_2"/>
    <property type="match status" value="1"/>
</dbReference>
<dbReference type="Gene3D" id="1.10.10.60">
    <property type="entry name" value="Homeodomain-like"/>
    <property type="match status" value="1"/>
</dbReference>
<keyword evidence="3" id="KW-0804">Transcription</keyword>
<keyword evidence="6" id="KW-1185">Reference proteome</keyword>
<name>A0A239NHZ5_9ACTN</name>
<dbReference type="SMART" id="SM00342">
    <property type="entry name" value="HTH_ARAC"/>
    <property type="match status" value="1"/>
</dbReference>
<dbReference type="PANTHER" id="PTHR46796">
    <property type="entry name" value="HTH-TYPE TRANSCRIPTIONAL ACTIVATOR RHAS-RELATED"/>
    <property type="match status" value="1"/>
</dbReference>
<dbReference type="GO" id="GO:0003700">
    <property type="term" value="F:DNA-binding transcription factor activity"/>
    <property type="evidence" value="ECO:0007669"/>
    <property type="project" value="InterPro"/>
</dbReference>
<dbReference type="RefSeq" id="WP_089228744.1">
    <property type="nucleotide sequence ID" value="NZ_FZOF01000036.1"/>
</dbReference>
<dbReference type="OrthoDB" id="9799345at2"/>
<gene>
    <name evidence="5" type="ORF">SAMN05216252_13634</name>
</gene>
<dbReference type="AlphaFoldDB" id="A0A239NHZ5"/>
<sequence length="341" mass="37207">MIQAFCTDKKPPAERAEYWTDAVGKAFIRLEVHTQAETKIHGTIRQACVAGVQVGSLEASPQRMARTAPLIAADGDDSLVVSLQRTGYGIATQDGRETPIAAGQLVILDTRRPYVLDFTCPVRQHVATVPRQLVELPDSALLLTTGRAYSPGQGISGILASYVNGLVTITDRCIRAPDHCNFAPASTEFLRQGIVDVLTALIALEGTTGEQAAVEQALLQRLRAYIRAHLDEPTLAPATVAAVHHISVRYLYQLFQNEPMTVGRWIQRLRLEACRRDLVRPELAGQTVASIAHRWGFASHAHFSRTFRTVYGLSPAQWRQAGIPQAAPLPATGSLPQRPGK</sequence>
<evidence type="ECO:0000256" key="3">
    <source>
        <dbReference type="ARBA" id="ARBA00023163"/>
    </source>
</evidence>
<dbReference type="InterPro" id="IPR050204">
    <property type="entry name" value="AraC_XylS_family_regulators"/>
</dbReference>
<evidence type="ECO:0000256" key="2">
    <source>
        <dbReference type="ARBA" id="ARBA00023125"/>
    </source>
</evidence>
<reference evidence="5 6" key="1">
    <citation type="submission" date="2017-06" db="EMBL/GenBank/DDBJ databases">
        <authorList>
            <person name="Kim H.J."/>
            <person name="Triplett B.A."/>
        </authorList>
    </citation>
    <scope>NUCLEOTIDE SEQUENCE [LARGE SCALE GENOMIC DNA]</scope>
    <source>
        <strain evidence="5 6">CGMCC 4.1858</strain>
    </source>
</reference>
<evidence type="ECO:0000313" key="5">
    <source>
        <dbReference type="EMBL" id="SNT54073.1"/>
    </source>
</evidence>